<gene>
    <name evidence="4" type="ORF">AFUS01_LOCUS17174</name>
</gene>
<name>A0A8J2K1Y5_9HEXA</name>
<feature type="signal peptide" evidence="3">
    <location>
        <begin position="1"/>
        <end position="25"/>
    </location>
</feature>
<keyword evidence="3" id="KW-0732">Signal</keyword>
<dbReference type="EMBL" id="CAJVCH010162871">
    <property type="protein sequence ID" value="CAG7728394.1"/>
    <property type="molecule type" value="Genomic_DNA"/>
</dbReference>
<dbReference type="AlphaFoldDB" id="A0A8J2K1Y5"/>
<dbReference type="PROSITE" id="PS51257">
    <property type="entry name" value="PROKAR_LIPOPROTEIN"/>
    <property type="match status" value="1"/>
</dbReference>
<organism evidence="4 5">
    <name type="scientific">Allacma fusca</name>
    <dbReference type="NCBI Taxonomy" id="39272"/>
    <lineage>
        <taxon>Eukaryota</taxon>
        <taxon>Metazoa</taxon>
        <taxon>Ecdysozoa</taxon>
        <taxon>Arthropoda</taxon>
        <taxon>Hexapoda</taxon>
        <taxon>Collembola</taxon>
        <taxon>Symphypleona</taxon>
        <taxon>Sminthuridae</taxon>
        <taxon>Allacma</taxon>
    </lineage>
</organism>
<feature type="region of interest" description="Disordered" evidence="1">
    <location>
        <begin position="55"/>
        <end position="79"/>
    </location>
</feature>
<evidence type="ECO:0000256" key="2">
    <source>
        <dbReference type="SAM" id="Phobius"/>
    </source>
</evidence>
<feature type="compositionally biased region" description="Acidic residues" evidence="1">
    <location>
        <begin position="59"/>
        <end position="68"/>
    </location>
</feature>
<feature type="transmembrane region" description="Helical" evidence="2">
    <location>
        <begin position="226"/>
        <end position="248"/>
    </location>
</feature>
<keyword evidence="5" id="KW-1185">Reference proteome</keyword>
<comment type="caution">
    <text evidence="4">The sequence shown here is derived from an EMBL/GenBank/DDBJ whole genome shotgun (WGS) entry which is preliminary data.</text>
</comment>
<reference evidence="4" key="1">
    <citation type="submission" date="2021-06" db="EMBL/GenBank/DDBJ databases">
        <authorList>
            <person name="Hodson N. C."/>
            <person name="Mongue J. A."/>
            <person name="Jaron S. K."/>
        </authorList>
    </citation>
    <scope>NUCLEOTIDE SEQUENCE</scope>
</reference>
<evidence type="ECO:0000256" key="3">
    <source>
        <dbReference type="SAM" id="SignalP"/>
    </source>
</evidence>
<proteinExistence type="predicted"/>
<evidence type="ECO:0000313" key="5">
    <source>
        <dbReference type="Proteomes" id="UP000708208"/>
    </source>
</evidence>
<accession>A0A8J2K1Y5</accession>
<evidence type="ECO:0000313" key="4">
    <source>
        <dbReference type="EMBL" id="CAG7728394.1"/>
    </source>
</evidence>
<keyword evidence="2" id="KW-0472">Membrane</keyword>
<feature type="chain" id="PRO_5035208432" evidence="3">
    <location>
        <begin position="26"/>
        <end position="299"/>
    </location>
</feature>
<sequence>MSSTRMYFSCTIAWTFILCVSLSCSLEFKLNGENGTRISVLKRYRIQRRLTPPEVQFGVEDDSGETDEESRKPKRKSVYTLSNHKKLNKPTKTSVLRTGLINKALLKGLTRTSGFSGSTNKGNANRLGFASVELLKEIRVNRKPQRDSIIPYPIKDDSDDDEGTYSHGPAYALDPAHPALSAINHNPLAPFNPITHYPGLPPAPAHIKKKKHNELIQALFPLDKTYLTLGIVCGWIFWLGAFVAYYYWGEDKSGKVDLELFGDVTHQHQVKSKIQSYPQKPIIVKIEPGQPPQFFQSAR</sequence>
<protein>
    <submittedName>
        <fullName evidence="4">Uncharacterized protein</fullName>
    </submittedName>
</protein>
<keyword evidence="2" id="KW-0812">Transmembrane</keyword>
<keyword evidence="2" id="KW-1133">Transmembrane helix</keyword>
<evidence type="ECO:0000256" key="1">
    <source>
        <dbReference type="SAM" id="MobiDB-lite"/>
    </source>
</evidence>
<dbReference type="Proteomes" id="UP000708208">
    <property type="component" value="Unassembled WGS sequence"/>
</dbReference>